<gene>
    <name evidence="2" type="ORF">SAMN05443661_11629</name>
</gene>
<name>A0A1I3P5R6_9EURY</name>
<evidence type="ECO:0000313" key="2">
    <source>
        <dbReference type="EMBL" id="SFJ16905.1"/>
    </source>
</evidence>
<evidence type="ECO:0000313" key="3">
    <source>
        <dbReference type="Proteomes" id="UP000182829"/>
    </source>
</evidence>
<dbReference type="Proteomes" id="UP000182829">
    <property type="component" value="Unassembled WGS sequence"/>
</dbReference>
<protein>
    <submittedName>
        <fullName evidence="2">Uncharacterized protein</fullName>
    </submittedName>
</protein>
<organism evidence="2 3">
    <name type="scientific">Natronobacterium gregoryi</name>
    <dbReference type="NCBI Taxonomy" id="44930"/>
    <lineage>
        <taxon>Archaea</taxon>
        <taxon>Methanobacteriati</taxon>
        <taxon>Methanobacteriota</taxon>
        <taxon>Stenosarchaea group</taxon>
        <taxon>Halobacteria</taxon>
        <taxon>Halobacteriales</taxon>
        <taxon>Natrialbaceae</taxon>
        <taxon>Natronobacterium</taxon>
    </lineage>
</organism>
<reference evidence="2 3" key="1">
    <citation type="submission" date="2016-10" db="EMBL/GenBank/DDBJ databases">
        <authorList>
            <person name="de Groot N.N."/>
        </authorList>
    </citation>
    <scope>NUCLEOTIDE SEQUENCE [LARGE SCALE GENOMIC DNA]</scope>
    <source>
        <strain evidence="2 3">SP2</strain>
    </source>
</reference>
<dbReference type="EMBL" id="FORO01000016">
    <property type="protein sequence ID" value="SFJ16905.1"/>
    <property type="molecule type" value="Genomic_DNA"/>
</dbReference>
<evidence type="ECO:0000256" key="1">
    <source>
        <dbReference type="SAM" id="MobiDB-lite"/>
    </source>
</evidence>
<feature type="compositionally biased region" description="Polar residues" evidence="1">
    <location>
        <begin position="35"/>
        <end position="46"/>
    </location>
</feature>
<feature type="region of interest" description="Disordered" evidence="1">
    <location>
        <begin position="29"/>
        <end position="56"/>
    </location>
</feature>
<accession>A0A1I3P5R6</accession>
<dbReference type="AlphaFoldDB" id="A0A1I3P5R6"/>
<sequence>MDWPAADSYGLLSRCPGATEGGLAVAPALTDSKPSHTVSRSHSSPIARTGSAIGGN</sequence>
<proteinExistence type="predicted"/>